<comment type="caution">
    <text evidence="1">The sequence shown here is derived from an EMBL/GenBank/DDBJ whole genome shotgun (WGS) entry which is preliminary data.</text>
</comment>
<proteinExistence type="predicted"/>
<sequence>MPELSWLNDNDRHRAQGFVSLETINKQHGYLQVKLDVSDKNGVLSDGIFICKRIILICSHGLAAGYG</sequence>
<evidence type="ECO:0000313" key="1">
    <source>
        <dbReference type="EMBL" id="MBO1915992.1"/>
    </source>
</evidence>
<evidence type="ECO:0000313" key="2">
    <source>
        <dbReference type="Proteomes" id="UP000664477"/>
    </source>
</evidence>
<accession>A0A939NF42</accession>
<dbReference type="EMBL" id="JAGETQ010000017">
    <property type="protein sequence ID" value="MBO1915992.1"/>
    <property type="molecule type" value="Genomic_DNA"/>
</dbReference>
<organism evidence="1 2">
    <name type="scientific">Providencia rettgeri</name>
    <dbReference type="NCBI Taxonomy" id="587"/>
    <lineage>
        <taxon>Bacteria</taxon>
        <taxon>Pseudomonadati</taxon>
        <taxon>Pseudomonadota</taxon>
        <taxon>Gammaproteobacteria</taxon>
        <taxon>Enterobacterales</taxon>
        <taxon>Morganellaceae</taxon>
        <taxon>Providencia</taxon>
    </lineage>
</organism>
<dbReference type="AlphaFoldDB" id="A0A939NF42"/>
<protein>
    <submittedName>
        <fullName evidence="1">Uncharacterized protein</fullName>
    </submittedName>
</protein>
<gene>
    <name evidence="1" type="ORF">J4727_05260</name>
</gene>
<dbReference type="Proteomes" id="UP000664477">
    <property type="component" value="Unassembled WGS sequence"/>
</dbReference>
<reference evidence="1" key="1">
    <citation type="submission" date="2021-03" db="EMBL/GenBank/DDBJ databases">
        <title>Molecular epidemiology and mechanisms of colistin and carbapenem resistance in Enterobacteriaceae from clinical isolates, the environment and porcine samples in Pretoria, South Africa.</title>
        <authorList>
            <person name="Bogoshi D."/>
            <person name="Mbelle N.M."/>
            <person name="Naidoo V."/>
            <person name="Osei Sekyere J."/>
        </authorList>
    </citation>
    <scope>NUCLEOTIDE SEQUENCE</scope>
    <source>
        <strain evidence="1">C052</strain>
    </source>
</reference>
<name>A0A939NF42_PRORE</name>